<evidence type="ECO:0000313" key="3">
    <source>
        <dbReference type="Proteomes" id="UP001172708"/>
    </source>
</evidence>
<dbReference type="SUPFAM" id="SSF142433">
    <property type="entry name" value="CinA-like"/>
    <property type="match status" value="1"/>
</dbReference>
<dbReference type="InterPro" id="IPR008136">
    <property type="entry name" value="CinA_C"/>
</dbReference>
<accession>A0ABT8GDP5</accession>
<proteinExistence type="predicted"/>
<feature type="domain" description="CinA C-terminal" evidence="1">
    <location>
        <begin position="12"/>
        <end position="154"/>
    </location>
</feature>
<dbReference type="NCBIfam" id="TIGR00199">
    <property type="entry name" value="PncC_domain"/>
    <property type="match status" value="1"/>
</dbReference>
<dbReference type="Pfam" id="PF02464">
    <property type="entry name" value="CinA"/>
    <property type="match status" value="1"/>
</dbReference>
<evidence type="ECO:0000259" key="1">
    <source>
        <dbReference type="Pfam" id="PF02464"/>
    </source>
</evidence>
<dbReference type="InterPro" id="IPR036653">
    <property type="entry name" value="CinA-like_C"/>
</dbReference>
<gene>
    <name evidence="2" type="ORF">QQX02_01275</name>
</gene>
<sequence>MSSPDADALLILARAAGLSLATAESLTGGALTSALVAVPGASESLRGGVVAYAVDVKRTVLGVPGALLDDPGPVSREVAQAMAAGARRVFGADVGLATTGVAGPEPHGGQPPGTVWIAVDVEGEATARLLHVDGGRDDISGAAIGAVITLAREALAERVARA</sequence>
<name>A0ABT8GDP5_9MICO</name>
<comment type="caution">
    <text evidence="2">The sequence shown here is derived from an EMBL/GenBank/DDBJ whole genome shotgun (WGS) entry which is preliminary data.</text>
</comment>
<dbReference type="RefSeq" id="WP_301140722.1">
    <property type="nucleotide sequence ID" value="NZ_JAUHQA010000001.1"/>
</dbReference>
<reference evidence="2" key="1">
    <citation type="submission" date="2023-06" db="EMBL/GenBank/DDBJ databases">
        <title>Egi l300058.</title>
        <authorList>
            <person name="Gao L."/>
            <person name="Fang B.-Z."/>
            <person name="Li W.-J."/>
        </authorList>
    </citation>
    <scope>NUCLEOTIDE SEQUENCE</scope>
    <source>
        <strain evidence="2">EGI L300058</strain>
    </source>
</reference>
<dbReference type="Proteomes" id="UP001172708">
    <property type="component" value="Unassembled WGS sequence"/>
</dbReference>
<dbReference type="EMBL" id="JAUHQA010000001">
    <property type="protein sequence ID" value="MDN4479555.1"/>
    <property type="molecule type" value="Genomic_DNA"/>
</dbReference>
<keyword evidence="3" id="KW-1185">Reference proteome</keyword>
<organism evidence="2 3">
    <name type="scientific">Demequina muriae</name>
    <dbReference type="NCBI Taxonomy" id="3051664"/>
    <lineage>
        <taxon>Bacteria</taxon>
        <taxon>Bacillati</taxon>
        <taxon>Actinomycetota</taxon>
        <taxon>Actinomycetes</taxon>
        <taxon>Micrococcales</taxon>
        <taxon>Demequinaceae</taxon>
        <taxon>Demequina</taxon>
    </lineage>
</organism>
<protein>
    <submittedName>
        <fullName evidence="2">CinA family protein</fullName>
    </submittedName>
</protein>
<evidence type="ECO:0000313" key="2">
    <source>
        <dbReference type="EMBL" id="MDN4479555.1"/>
    </source>
</evidence>
<dbReference type="Gene3D" id="3.90.950.20">
    <property type="entry name" value="CinA-like"/>
    <property type="match status" value="1"/>
</dbReference>